<evidence type="ECO:0000256" key="3">
    <source>
        <dbReference type="ARBA" id="ARBA00022729"/>
    </source>
</evidence>
<evidence type="ECO:0000256" key="8">
    <source>
        <dbReference type="SAM" id="SignalP"/>
    </source>
</evidence>
<comment type="caution">
    <text evidence="11">The sequence shown here is derived from an EMBL/GenBank/DDBJ whole genome shotgun (WGS) entry which is preliminary data.</text>
</comment>
<evidence type="ECO:0000256" key="4">
    <source>
        <dbReference type="ARBA" id="ARBA00022801"/>
    </source>
</evidence>
<evidence type="ECO:0000313" key="12">
    <source>
        <dbReference type="Proteomes" id="UP001551176"/>
    </source>
</evidence>
<feature type="domain" description="Peptidase S1A alpha-lytic prodomain" evidence="10">
    <location>
        <begin position="99"/>
        <end position="154"/>
    </location>
</feature>
<dbReference type="InterPro" id="IPR001316">
    <property type="entry name" value="Pept_S1A_streptogrisin"/>
</dbReference>
<dbReference type="InterPro" id="IPR006311">
    <property type="entry name" value="TAT_signal"/>
</dbReference>
<dbReference type="PRINTS" id="PR00861">
    <property type="entry name" value="ALYTICPTASE"/>
</dbReference>
<keyword evidence="5" id="KW-0720">Serine protease</keyword>
<keyword evidence="7" id="KW-1015">Disulfide bond</keyword>
<keyword evidence="6" id="KW-0865">Zymogen</keyword>
<dbReference type="SUPFAM" id="SSF50494">
    <property type="entry name" value="Trypsin-like serine proteases"/>
    <property type="match status" value="1"/>
</dbReference>
<keyword evidence="4" id="KW-0378">Hydrolase</keyword>
<evidence type="ECO:0000256" key="1">
    <source>
        <dbReference type="ARBA" id="ARBA00007664"/>
    </source>
</evidence>
<organism evidence="11 12">
    <name type="scientific">Streptomyces atriruber</name>
    <dbReference type="NCBI Taxonomy" id="545121"/>
    <lineage>
        <taxon>Bacteria</taxon>
        <taxon>Bacillati</taxon>
        <taxon>Actinomycetota</taxon>
        <taxon>Actinomycetes</taxon>
        <taxon>Kitasatosporales</taxon>
        <taxon>Streptomycetaceae</taxon>
        <taxon>Streptomyces</taxon>
    </lineage>
</organism>
<dbReference type="EMBL" id="JBEYXV010000001">
    <property type="protein sequence ID" value="MEU6819369.1"/>
    <property type="molecule type" value="Genomic_DNA"/>
</dbReference>
<sequence>MSSTKRTTRRATLAGAVAAALLAGAASLPQASANSTPPADELSTAAAARLGDRLADDLGSRMAGAYYDAARKTLVVNVLDESAAEHVAARGATARVVAHTSAELDAAQRTLDGKTNIPGTSWAVDPKTNKVVVEADRTVTGDRLAKLKEAVGALGDRAALTRISGELTLLTAGGDAVYSSGGRCSLGFNVVKDGKPYFLLAGHCGKKGTSWGPTRGNPVSVTDDSKFPGDDYALVRYTKDVPHPSAVNLYNGSTQTITKAGEATVGQAIQRSGSTTQVRSGTVTALNATVTYRGGYKVTGLIKADVCADKGDSGGSMFAGDTALGLTSGGSIGCGGGARGPMYFQPVTEPLNAYGATISPSMASPTG</sequence>
<accession>A0ABV3BEE3</accession>
<keyword evidence="3 8" id="KW-0732">Signal</keyword>
<feature type="chain" id="PRO_5046161246" evidence="8">
    <location>
        <begin position="34"/>
        <end position="367"/>
    </location>
</feature>
<dbReference type="InterPro" id="IPR004236">
    <property type="entry name" value="Pept_S1_alpha_lytic"/>
</dbReference>
<evidence type="ECO:0000259" key="10">
    <source>
        <dbReference type="Pfam" id="PF02983"/>
    </source>
</evidence>
<dbReference type="InterPro" id="IPR043504">
    <property type="entry name" value="Peptidase_S1_PA_chymotrypsin"/>
</dbReference>
<evidence type="ECO:0000256" key="6">
    <source>
        <dbReference type="ARBA" id="ARBA00023145"/>
    </source>
</evidence>
<name>A0ABV3BEE3_9ACTN</name>
<evidence type="ECO:0000256" key="5">
    <source>
        <dbReference type="ARBA" id="ARBA00022825"/>
    </source>
</evidence>
<evidence type="ECO:0000256" key="7">
    <source>
        <dbReference type="ARBA" id="ARBA00023157"/>
    </source>
</evidence>
<keyword evidence="12" id="KW-1185">Reference proteome</keyword>
<protein>
    <submittedName>
        <fullName evidence="11">S1 family peptidase</fullName>
    </submittedName>
</protein>
<comment type="similarity">
    <text evidence="1">Belongs to the peptidase S1 family.</text>
</comment>
<dbReference type="Gene3D" id="3.30.300.50">
    <property type="match status" value="1"/>
</dbReference>
<evidence type="ECO:0000256" key="2">
    <source>
        <dbReference type="ARBA" id="ARBA00022670"/>
    </source>
</evidence>
<proteinExistence type="inferred from homology"/>
<dbReference type="CDD" id="cd21112">
    <property type="entry name" value="alphaLP-like"/>
    <property type="match status" value="1"/>
</dbReference>
<dbReference type="Gene3D" id="2.40.10.10">
    <property type="entry name" value="Trypsin-like serine proteases"/>
    <property type="match status" value="2"/>
</dbReference>
<gene>
    <name evidence="11" type="ORF">ABZ921_01985</name>
</gene>
<feature type="signal peptide" evidence="8">
    <location>
        <begin position="1"/>
        <end position="33"/>
    </location>
</feature>
<dbReference type="Proteomes" id="UP001551176">
    <property type="component" value="Unassembled WGS sequence"/>
</dbReference>
<dbReference type="InterPro" id="IPR001254">
    <property type="entry name" value="Trypsin_dom"/>
</dbReference>
<dbReference type="Pfam" id="PF02983">
    <property type="entry name" value="Pro_Al_protease"/>
    <property type="match status" value="1"/>
</dbReference>
<keyword evidence="2" id="KW-0645">Protease</keyword>
<dbReference type="InterPro" id="IPR035070">
    <property type="entry name" value="Streptogrisin_prodomain"/>
</dbReference>
<evidence type="ECO:0000313" key="11">
    <source>
        <dbReference type="EMBL" id="MEU6819369.1"/>
    </source>
</evidence>
<dbReference type="PROSITE" id="PS51318">
    <property type="entry name" value="TAT"/>
    <property type="match status" value="1"/>
</dbReference>
<feature type="domain" description="Peptidase S1" evidence="9">
    <location>
        <begin position="229"/>
        <end position="348"/>
    </location>
</feature>
<evidence type="ECO:0000259" key="9">
    <source>
        <dbReference type="Pfam" id="PF00089"/>
    </source>
</evidence>
<dbReference type="PIRSF" id="PIRSF001134">
    <property type="entry name" value="Streptogrisin"/>
    <property type="match status" value="1"/>
</dbReference>
<dbReference type="RefSeq" id="WP_359344548.1">
    <property type="nucleotide sequence ID" value="NZ_JBEYXV010000001.1"/>
</dbReference>
<dbReference type="Pfam" id="PF00089">
    <property type="entry name" value="Trypsin"/>
    <property type="match status" value="1"/>
</dbReference>
<dbReference type="InterPro" id="IPR009003">
    <property type="entry name" value="Peptidase_S1_PA"/>
</dbReference>
<reference evidence="11 12" key="1">
    <citation type="submission" date="2024-06" db="EMBL/GenBank/DDBJ databases">
        <title>The Natural Products Discovery Center: Release of the First 8490 Sequenced Strains for Exploring Actinobacteria Biosynthetic Diversity.</title>
        <authorList>
            <person name="Kalkreuter E."/>
            <person name="Kautsar S.A."/>
            <person name="Yang D."/>
            <person name="Bader C.D."/>
            <person name="Teijaro C.N."/>
            <person name="Fluegel L."/>
            <person name="Davis C.M."/>
            <person name="Simpson J.R."/>
            <person name="Lauterbach L."/>
            <person name="Steele A.D."/>
            <person name="Gui C."/>
            <person name="Meng S."/>
            <person name="Li G."/>
            <person name="Viehrig K."/>
            <person name="Ye F."/>
            <person name="Su P."/>
            <person name="Kiefer A.F."/>
            <person name="Nichols A."/>
            <person name="Cepeda A.J."/>
            <person name="Yan W."/>
            <person name="Fan B."/>
            <person name="Jiang Y."/>
            <person name="Adhikari A."/>
            <person name="Zheng C.-J."/>
            <person name="Schuster L."/>
            <person name="Cowan T.M."/>
            <person name="Smanski M.J."/>
            <person name="Chevrette M.G."/>
            <person name="De Carvalho L.P.S."/>
            <person name="Shen B."/>
        </authorList>
    </citation>
    <scope>NUCLEOTIDE SEQUENCE [LARGE SCALE GENOMIC DNA]</scope>
    <source>
        <strain evidence="11 12">NPDC046838</strain>
    </source>
</reference>